<name>A0A0F9MHU9_9ZZZZ</name>
<feature type="transmembrane region" description="Helical" evidence="1">
    <location>
        <begin position="15"/>
        <end position="33"/>
    </location>
</feature>
<dbReference type="AlphaFoldDB" id="A0A0F9MHU9"/>
<comment type="caution">
    <text evidence="2">The sequence shown here is derived from an EMBL/GenBank/DDBJ whole genome shotgun (WGS) entry which is preliminary data.</text>
</comment>
<keyword evidence="1" id="KW-0472">Membrane</keyword>
<keyword evidence="1" id="KW-1133">Transmembrane helix</keyword>
<dbReference type="EMBL" id="LAZR01010119">
    <property type="protein sequence ID" value="KKM68722.1"/>
    <property type="molecule type" value="Genomic_DNA"/>
</dbReference>
<feature type="non-terminal residue" evidence="2">
    <location>
        <position position="230"/>
    </location>
</feature>
<keyword evidence="1" id="KW-0812">Transmembrane</keyword>
<proteinExistence type="predicted"/>
<organism evidence="2">
    <name type="scientific">marine sediment metagenome</name>
    <dbReference type="NCBI Taxonomy" id="412755"/>
    <lineage>
        <taxon>unclassified sequences</taxon>
        <taxon>metagenomes</taxon>
        <taxon>ecological metagenomes</taxon>
    </lineage>
</organism>
<evidence type="ECO:0000313" key="2">
    <source>
        <dbReference type="EMBL" id="KKM68722.1"/>
    </source>
</evidence>
<sequence length="230" mass="27990">MIIIKTFKNKKNNRITFFIITFVILSFGLAIWYSRAPSNNISFFYDFEDDEIGNFPKHFLGIGRSTKYVKVIEWTESDLHYKSKVVEINYFKENIINPFENYGGSEFNILFKHSEKGIIEFDIYIQNPERINIDICQEDVIYNINDDIVIRIPLSYTEKGIYVRNRFGGYKEIQYFRIQKWYHIKIEFNLENWKIWIDNSMNYKEFMYNKRPEYFCQLYFATYILGQVFY</sequence>
<evidence type="ECO:0000256" key="1">
    <source>
        <dbReference type="SAM" id="Phobius"/>
    </source>
</evidence>
<protein>
    <submittedName>
        <fullName evidence="2">Uncharacterized protein</fullName>
    </submittedName>
</protein>
<reference evidence="2" key="1">
    <citation type="journal article" date="2015" name="Nature">
        <title>Complex archaea that bridge the gap between prokaryotes and eukaryotes.</title>
        <authorList>
            <person name="Spang A."/>
            <person name="Saw J.H."/>
            <person name="Jorgensen S.L."/>
            <person name="Zaremba-Niedzwiedzka K."/>
            <person name="Martijn J."/>
            <person name="Lind A.E."/>
            <person name="van Eijk R."/>
            <person name="Schleper C."/>
            <person name="Guy L."/>
            <person name="Ettema T.J."/>
        </authorList>
    </citation>
    <scope>NUCLEOTIDE SEQUENCE</scope>
</reference>
<gene>
    <name evidence="2" type="ORF">LCGC14_1458070</name>
</gene>
<accession>A0A0F9MHU9</accession>